<gene>
    <name evidence="1" type="ORF">ZIOFF_068626</name>
</gene>
<dbReference type="Proteomes" id="UP000734854">
    <property type="component" value="Unassembled WGS sequence"/>
</dbReference>
<dbReference type="EMBL" id="JACMSC010000019">
    <property type="protein sequence ID" value="KAG6474688.1"/>
    <property type="molecule type" value="Genomic_DNA"/>
</dbReference>
<sequence>MSSTIVGNTICISRYIVKNPHHVAANEGGIIHDEVRHLFVKAILGDKAIVGDVSDDFYASVNVKVKVFDVLSENRSKGITILTIFSKHERLARNEIPFTIELKGSFQNLSNMVQHHSAGSEIPF</sequence>
<dbReference type="AlphaFoldDB" id="A0A8J5BM37"/>
<keyword evidence="2" id="KW-1185">Reference proteome</keyword>
<evidence type="ECO:0000313" key="2">
    <source>
        <dbReference type="Proteomes" id="UP000734854"/>
    </source>
</evidence>
<protein>
    <submittedName>
        <fullName evidence="1">Uncharacterized protein</fullName>
    </submittedName>
</protein>
<organism evidence="1 2">
    <name type="scientific">Zingiber officinale</name>
    <name type="common">Ginger</name>
    <name type="synonym">Amomum zingiber</name>
    <dbReference type="NCBI Taxonomy" id="94328"/>
    <lineage>
        <taxon>Eukaryota</taxon>
        <taxon>Viridiplantae</taxon>
        <taxon>Streptophyta</taxon>
        <taxon>Embryophyta</taxon>
        <taxon>Tracheophyta</taxon>
        <taxon>Spermatophyta</taxon>
        <taxon>Magnoliopsida</taxon>
        <taxon>Liliopsida</taxon>
        <taxon>Zingiberales</taxon>
        <taxon>Zingiberaceae</taxon>
        <taxon>Zingiber</taxon>
    </lineage>
</organism>
<reference evidence="1 2" key="1">
    <citation type="submission" date="2020-08" db="EMBL/GenBank/DDBJ databases">
        <title>Plant Genome Project.</title>
        <authorList>
            <person name="Zhang R.-G."/>
        </authorList>
    </citation>
    <scope>NUCLEOTIDE SEQUENCE [LARGE SCALE GENOMIC DNA]</scope>
    <source>
        <tissue evidence="1">Rhizome</tissue>
    </source>
</reference>
<proteinExistence type="predicted"/>
<comment type="caution">
    <text evidence="1">The sequence shown here is derived from an EMBL/GenBank/DDBJ whole genome shotgun (WGS) entry which is preliminary data.</text>
</comment>
<evidence type="ECO:0000313" key="1">
    <source>
        <dbReference type="EMBL" id="KAG6474688.1"/>
    </source>
</evidence>
<name>A0A8J5BM37_ZINOF</name>
<accession>A0A8J5BM37</accession>